<sequence>MSEKRLSPEALEGSEIHTDENKEFTFLCVVDDTEELSQALRFSCARAKRVGGRVSLLYVVEPAEFHHWVAVGDLMREERLEEAEEMLNVVSNVVFKRTGKKPTNYIREGNLLEQLIELIEEEKSISLLVLGAATGAEGPGPLVSTLIEKMAGQLRVPITIVPGSLTDEEIDQIT</sequence>
<evidence type="ECO:0000313" key="3">
    <source>
        <dbReference type="Proteomes" id="UP000295304"/>
    </source>
</evidence>
<protein>
    <submittedName>
        <fullName evidence="2">Nucleotide-binding universal stress UspA family protein</fullName>
    </submittedName>
</protein>
<reference evidence="2 3" key="1">
    <citation type="submission" date="2019-03" db="EMBL/GenBank/DDBJ databases">
        <title>Genomic Encyclopedia of Type Strains, Phase IV (KMG-IV): sequencing the most valuable type-strain genomes for metagenomic binning, comparative biology and taxonomic classification.</title>
        <authorList>
            <person name="Goeker M."/>
        </authorList>
    </citation>
    <scope>NUCLEOTIDE SEQUENCE [LARGE SCALE GENOMIC DNA]</scope>
    <source>
        <strain evidence="2 3">DSM 101688</strain>
    </source>
</reference>
<dbReference type="InterPro" id="IPR014729">
    <property type="entry name" value="Rossmann-like_a/b/a_fold"/>
</dbReference>
<keyword evidence="3" id="KW-1185">Reference proteome</keyword>
<proteinExistence type="predicted"/>
<dbReference type="EMBL" id="SLZW01000002">
    <property type="protein sequence ID" value="TCS64294.1"/>
    <property type="molecule type" value="Genomic_DNA"/>
</dbReference>
<dbReference type="Pfam" id="PF00582">
    <property type="entry name" value="Usp"/>
    <property type="match status" value="1"/>
</dbReference>
<evidence type="ECO:0000259" key="1">
    <source>
        <dbReference type="Pfam" id="PF00582"/>
    </source>
</evidence>
<organism evidence="2 3">
    <name type="scientific">Varunaivibrio sulfuroxidans</name>
    <dbReference type="NCBI Taxonomy" id="1773489"/>
    <lineage>
        <taxon>Bacteria</taxon>
        <taxon>Pseudomonadati</taxon>
        <taxon>Pseudomonadota</taxon>
        <taxon>Alphaproteobacteria</taxon>
        <taxon>Rhodospirillales</taxon>
        <taxon>Magnetovibrionaceae</taxon>
        <taxon>Varunaivibrio</taxon>
    </lineage>
</organism>
<dbReference type="OrthoDB" id="9813682at2"/>
<dbReference type="SUPFAM" id="SSF52402">
    <property type="entry name" value="Adenine nucleotide alpha hydrolases-like"/>
    <property type="match status" value="1"/>
</dbReference>
<dbReference type="Proteomes" id="UP000295304">
    <property type="component" value="Unassembled WGS sequence"/>
</dbReference>
<evidence type="ECO:0000313" key="2">
    <source>
        <dbReference type="EMBL" id="TCS64294.1"/>
    </source>
</evidence>
<feature type="domain" description="UspA" evidence="1">
    <location>
        <begin position="26"/>
        <end position="162"/>
    </location>
</feature>
<gene>
    <name evidence="2" type="ORF">EDD55_102337</name>
</gene>
<comment type="caution">
    <text evidence="2">The sequence shown here is derived from an EMBL/GenBank/DDBJ whole genome shotgun (WGS) entry which is preliminary data.</text>
</comment>
<dbReference type="RefSeq" id="WP_132938240.1">
    <property type="nucleotide sequence ID" value="NZ_CP119676.1"/>
</dbReference>
<dbReference type="Gene3D" id="3.40.50.620">
    <property type="entry name" value="HUPs"/>
    <property type="match status" value="1"/>
</dbReference>
<name>A0A4R3JEQ4_9PROT</name>
<dbReference type="InterPro" id="IPR006016">
    <property type="entry name" value="UspA"/>
</dbReference>
<dbReference type="AlphaFoldDB" id="A0A4R3JEQ4"/>
<accession>A0A4R3JEQ4</accession>